<dbReference type="PROSITE" id="PS50259">
    <property type="entry name" value="G_PROTEIN_RECEP_F3_4"/>
    <property type="match status" value="1"/>
</dbReference>
<dbReference type="InterPro" id="IPR017978">
    <property type="entry name" value="GPCR_3_C"/>
</dbReference>
<keyword evidence="2" id="KW-1003">Cell membrane</keyword>
<reference evidence="12 13" key="1">
    <citation type="journal article" date="2020" name="Mol. Biol. Evol.">
        <title>Interspecific Gene Flow and the Evolution of Specialization in Black and White Rhinoceros.</title>
        <authorList>
            <person name="Moodley Y."/>
            <person name="Westbury M.V."/>
            <person name="Russo I.M."/>
            <person name="Gopalakrishnan S."/>
            <person name="Rakotoarivelo A."/>
            <person name="Olsen R.A."/>
            <person name="Prost S."/>
            <person name="Tunstall T."/>
            <person name="Ryder O.A."/>
            <person name="Dalen L."/>
            <person name="Bruford M.W."/>
        </authorList>
    </citation>
    <scope>NUCLEOTIDE SEQUENCE [LARGE SCALE GENOMIC DNA]</scope>
    <source>
        <strain evidence="12">SBR-YM</strain>
        <tissue evidence="12">Skin</tissue>
    </source>
</reference>
<keyword evidence="8" id="KW-0675">Receptor</keyword>
<dbReference type="GO" id="GO:0004930">
    <property type="term" value="F:G protein-coupled receptor activity"/>
    <property type="evidence" value="ECO:0007669"/>
    <property type="project" value="UniProtKB-KW"/>
</dbReference>
<evidence type="ECO:0000256" key="3">
    <source>
        <dbReference type="ARBA" id="ARBA00022692"/>
    </source>
</evidence>
<evidence type="ECO:0000256" key="8">
    <source>
        <dbReference type="ARBA" id="ARBA00023170"/>
    </source>
</evidence>
<feature type="domain" description="G-protein coupled receptors family 3 profile" evidence="11">
    <location>
        <begin position="111"/>
        <end position="143"/>
    </location>
</feature>
<name>A0A7J7EGK3_DICBM</name>
<dbReference type="Proteomes" id="UP000551758">
    <property type="component" value="Unassembled WGS sequence"/>
</dbReference>
<keyword evidence="13" id="KW-1185">Reference proteome</keyword>
<evidence type="ECO:0000256" key="10">
    <source>
        <dbReference type="ARBA" id="ARBA00023224"/>
    </source>
</evidence>
<evidence type="ECO:0000256" key="7">
    <source>
        <dbReference type="ARBA" id="ARBA00023136"/>
    </source>
</evidence>
<dbReference type="PANTHER" id="PTHR24061:SF545">
    <property type="entry name" value="VOMERONASAL 2, RECEPTOR 118-RELATED"/>
    <property type="match status" value="1"/>
</dbReference>
<dbReference type="AlphaFoldDB" id="A0A7J7EGK3"/>
<evidence type="ECO:0000256" key="6">
    <source>
        <dbReference type="ARBA" id="ARBA00023040"/>
    </source>
</evidence>
<keyword evidence="10" id="KW-0807">Transducer</keyword>
<proteinExistence type="predicted"/>
<organism evidence="12 13">
    <name type="scientific">Diceros bicornis minor</name>
    <name type="common">South-central black rhinoceros</name>
    <dbReference type="NCBI Taxonomy" id="77932"/>
    <lineage>
        <taxon>Eukaryota</taxon>
        <taxon>Metazoa</taxon>
        <taxon>Chordata</taxon>
        <taxon>Craniata</taxon>
        <taxon>Vertebrata</taxon>
        <taxon>Euteleostomi</taxon>
        <taxon>Mammalia</taxon>
        <taxon>Eutheria</taxon>
        <taxon>Laurasiatheria</taxon>
        <taxon>Perissodactyla</taxon>
        <taxon>Rhinocerotidae</taxon>
        <taxon>Diceros</taxon>
    </lineage>
</organism>
<evidence type="ECO:0000259" key="11">
    <source>
        <dbReference type="PROSITE" id="PS50259"/>
    </source>
</evidence>
<comment type="subcellular location">
    <subcellularLocation>
        <location evidence="1">Cell membrane</location>
        <topology evidence="1">Multi-pass membrane protein</topology>
    </subcellularLocation>
</comment>
<gene>
    <name evidence="12" type="ORF">HPG69_008237</name>
</gene>
<protein>
    <recommendedName>
        <fullName evidence="11">G-protein coupled receptors family 3 profile domain-containing protein</fullName>
    </recommendedName>
</protein>
<evidence type="ECO:0000313" key="12">
    <source>
        <dbReference type="EMBL" id="KAF5914801.1"/>
    </source>
</evidence>
<accession>A0A7J7EGK3</accession>
<keyword evidence="7" id="KW-0472">Membrane</keyword>
<keyword evidence="3" id="KW-0812">Transmembrane</keyword>
<evidence type="ECO:0000313" key="13">
    <source>
        <dbReference type="Proteomes" id="UP000551758"/>
    </source>
</evidence>
<dbReference type="GO" id="GO:0005886">
    <property type="term" value="C:plasma membrane"/>
    <property type="evidence" value="ECO:0007669"/>
    <property type="project" value="UniProtKB-SubCell"/>
</dbReference>
<evidence type="ECO:0000256" key="9">
    <source>
        <dbReference type="ARBA" id="ARBA00023180"/>
    </source>
</evidence>
<keyword evidence="4" id="KW-0732">Signal</keyword>
<keyword evidence="6" id="KW-0297">G-protein coupled receptor</keyword>
<dbReference type="InterPro" id="IPR000068">
    <property type="entry name" value="GPCR_3_Ca_sens_rcpt-rel"/>
</dbReference>
<dbReference type="Gene3D" id="3.40.50.2300">
    <property type="match status" value="2"/>
</dbReference>
<evidence type="ECO:0000256" key="5">
    <source>
        <dbReference type="ARBA" id="ARBA00022989"/>
    </source>
</evidence>
<keyword evidence="5" id="KW-1133">Transmembrane helix</keyword>
<dbReference type="InterPro" id="IPR028082">
    <property type="entry name" value="Peripla_BP_I"/>
</dbReference>
<comment type="caution">
    <text evidence="12">The sequence shown here is derived from an EMBL/GenBank/DDBJ whole genome shotgun (WGS) entry which is preliminary data.</text>
</comment>
<sequence length="213" mass="23825">MKRGGDWVCTSLKGYDFKDSVYRTLMEYDISFIWSREKLTYGPFDLTLNDDEQFPSLYYMGPRDTSLAIGMDSLLFPFSWIWVGLVTSEDKKESGAVLGTEQELRNVVFDLRTVVLGVFVKHQDTPIVKVSNLTLSYILLISLTSASSVPYSSFVVPRQPPAVSSVESGWEPLLPSLTQMHTATSSSCATRAQSLLSTISIPLSNIVDWNIFL</sequence>
<dbReference type="EMBL" id="JACDTQ010003083">
    <property type="protein sequence ID" value="KAF5914801.1"/>
    <property type="molecule type" value="Genomic_DNA"/>
</dbReference>
<evidence type="ECO:0000256" key="1">
    <source>
        <dbReference type="ARBA" id="ARBA00004651"/>
    </source>
</evidence>
<evidence type="ECO:0000256" key="2">
    <source>
        <dbReference type="ARBA" id="ARBA00022475"/>
    </source>
</evidence>
<evidence type="ECO:0000256" key="4">
    <source>
        <dbReference type="ARBA" id="ARBA00022729"/>
    </source>
</evidence>
<keyword evidence="9" id="KW-0325">Glycoprotein</keyword>
<dbReference type="PANTHER" id="PTHR24061">
    <property type="entry name" value="CALCIUM-SENSING RECEPTOR-RELATED"/>
    <property type="match status" value="1"/>
</dbReference>
<dbReference type="SUPFAM" id="SSF53822">
    <property type="entry name" value="Periplasmic binding protein-like I"/>
    <property type="match status" value="1"/>
</dbReference>